<dbReference type="EMBL" id="JABBJJ010000086">
    <property type="protein sequence ID" value="NMO17049.1"/>
    <property type="molecule type" value="Genomic_DNA"/>
</dbReference>
<dbReference type="InterPro" id="IPR014338">
    <property type="entry name" value="CHP02996_rpt-companion-dom"/>
</dbReference>
<dbReference type="RefSeq" id="WP_169346330.1">
    <property type="nucleotide sequence ID" value="NZ_JABBJJ010000086.1"/>
</dbReference>
<accession>A0A848LDG1</accession>
<keyword evidence="2" id="KW-1185">Reference proteome</keyword>
<dbReference type="Proteomes" id="UP000518300">
    <property type="component" value="Unassembled WGS sequence"/>
</dbReference>
<comment type="caution">
    <text evidence="1">The sequence shown here is derived from an EMBL/GenBank/DDBJ whole genome shotgun (WGS) entry which is preliminary data.</text>
</comment>
<proteinExistence type="predicted"/>
<sequence>MTDESLHGLLERALTAFEHREEEEALLRMLEAWRESRSERLAALVDTLSNRLMARMPPNWSQPSAPATPRHRPMDMARLLPDFLWPTNWGDAEQLSRQLEDFRTWPADPRLTPVLVTLTRMNISTHRQVLQGLCGLFAHLRDPRSLDTLRRLTRRKGPDGQHGQHFQRVLDAIIQHELVPLDEQALALCEALEGAIGARADTEARNAPLREALLARVYAHPDDDSARMVLADHLQEQGDALGEFIMLQYASQPDAARVRELLEKHSVTWQVPLGPHVTPEHTRFERGFPVAVQMNVGRRESLTPPGPAWGTVESIDWNGSGPPEAAAWLAHPHVHALKRLSRTRGAIGRGLGAHGLGVRSLELQGRLSTEAPDIFTSLTGLPHLTSVEIPQAETRDVMLCATSPMARRLKRFTVSVRTDWTLEATPSEAVTVSVALFNRERYGEFAAAIRHAVGFGTQGLRIRVPPDLDSTERQFLERATAAYAHVEWT</sequence>
<dbReference type="AlphaFoldDB" id="A0A848LDG1"/>
<evidence type="ECO:0000313" key="1">
    <source>
        <dbReference type="EMBL" id="NMO17049.1"/>
    </source>
</evidence>
<organism evidence="1 2">
    <name type="scientific">Pyxidicoccus fallax</name>
    <dbReference type="NCBI Taxonomy" id="394095"/>
    <lineage>
        <taxon>Bacteria</taxon>
        <taxon>Pseudomonadati</taxon>
        <taxon>Myxococcota</taxon>
        <taxon>Myxococcia</taxon>
        <taxon>Myxococcales</taxon>
        <taxon>Cystobacterineae</taxon>
        <taxon>Myxococcaceae</taxon>
        <taxon>Pyxidicoccus</taxon>
    </lineage>
</organism>
<protein>
    <submittedName>
        <fullName evidence="1">TIGR02996 domain-containing protein</fullName>
    </submittedName>
</protein>
<reference evidence="1 2" key="1">
    <citation type="submission" date="2020-04" db="EMBL/GenBank/DDBJ databases">
        <title>Draft genome of Pyxidicoccus fallax type strain.</title>
        <authorList>
            <person name="Whitworth D.E."/>
        </authorList>
    </citation>
    <scope>NUCLEOTIDE SEQUENCE [LARGE SCALE GENOMIC DNA]</scope>
    <source>
        <strain evidence="1 2">DSM 14698</strain>
    </source>
</reference>
<dbReference type="NCBIfam" id="TIGR02996">
    <property type="entry name" value="rpt_mate_G_obs"/>
    <property type="match status" value="1"/>
</dbReference>
<gene>
    <name evidence="1" type="ORF">HG543_19610</name>
</gene>
<evidence type="ECO:0000313" key="2">
    <source>
        <dbReference type="Proteomes" id="UP000518300"/>
    </source>
</evidence>
<name>A0A848LDG1_9BACT</name>